<evidence type="ECO:0000313" key="4">
    <source>
        <dbReference type="Proteomes" id="UP001432027"/>
    </source>
</evidence>
<keyword evidence="1" id="KW-0732">Signal</keyword>
<evidence type="ECO:0000313" key="3">
    <source>
        <dbReference type="EMBL" id="GMS91245.1"/>
    </source>
</evidence>
<dbReference type="InterPro" id="IPR036691">
    <property type="entry name" value="Endo/exonu/phosph_ase_sf"/>
</dbReference>
<keyword evidence="4" id="KW-1185">Reference proteome</keyword>
<gene>
    <name evidence="3" type="ORF">PENTCL1PPCAC_13420</name>
</gene>
<feature type="domain" description="Endonuclease/exonuclease/phosphatase" evidence="2">
    <location>
        <begin position="21"/>
        <end position="299"/>
    </location>
</feature>
<evidence type="ECO:0000256" key="1">
    <source>
        <dbReference type="SAM" id="SignalP"/>
    </source>
</evidence>
<name>A0AAV5TER1_9BILA</name>
<dbReference type="SUPFAM" id="SSF56219">
    <property type="entry name" value="DNase I-like"/>
    <property type="match status" value="1"/>
</dbReference>
<dbReference type="PANTHER" id="PTHR41349">
    <property type="match status" value="1"/>
</dbReference>
<dbReference type="EMBL" id="BTSX01000003">
    <property type="protein sequence ID" value="GMS91245.1"/>
    <property type="molecule type" value="Genomic_DNA"/>
</dbReference>
<dbReference type="AlphaFoldDB" id="A0AAV5TER1"/>
<evidence type="ECO:0000259" key="2">
    <source>
        <dbReference type="Pfam" id="PF03372"/>
    </source>
</evidence>
<feature type="chain" id="PRO_5043932822" description="Endonuclease/exonuclease/phosphatase domain-containing protein" evidence="1">
    <location>
        <begin position="18"/>
        <end position="306"/>
    </location>
</feature>
<dbReference type="Proteomes" id="UP001432027">
    <property type="component" value="Unassembled WGS sequence"/>
</dbReference>
<reference evidence="3" key="1">
    <citation type="submission" date="2023-10" db="EMBL/GenBank/DDBJ databases">
        <title>Genome assembly of Pristionchus species.</title>
        <authorList>
            <person name="Yoshida K."/>
            <person name="Sommer R.J."/>
        </authorList>
    </citation>
    <scope>NUCLEOTIDE SEQUENCE</scope>
    <source>
        <strain evidence="3">RS0144</strain>
    </source>
</reference>
<comment type="caution">
    <text evidence="3">The sequence shown here is derived from an EMBL/GenBank/DDBJ whole genome shotgun (WGS) entry which is preliminary data.</text>
</comment>
<dbReference type="Gene3D" id="3.60.10.10">
    <property type="entry name" value="Endonuclease/exonuclease/phosphatase"/>
    <property type="match status" value="1"/>
</dbReference>
<dbReference type="InterPro" id="IPR005135">
    <property type="entry name" value="Endo/exonuclease/phosphatase"/>
</dbReference>
<sequence length="306" mass="34327">MVPWLPYLLFLFGTSSALRVMSFNVWNSGRHVKNGIPKIAAQIRAVNPDVVALQEVRDAEHIAQITALLGGHWSGSIHCQLDTAILTRHTIVAGSYAQVDRGMHVRIQLGRSYRQVSVWSMHLNYQRYGPYLAHNRRVTSEAQIIAGEMPSMSTSRVHNIVQLLRHPEFIGQVARSEAIPVIVAGDFNVPSDEDWVRANRAQHGGWAIAWPATRLLRTAAGMRDAFRTLHPSPVDEPGTTWSVYKYLDEWSGKAVPEPDDRIDFIFYRGYVKPTAAYTFTGSDGARPRHTTSNAWPSDHYAVVADF</sequence>
<accession>A0AAV5TER1</accession>
<feature type="signal peptide" evidence="1">
    <location>
        <begin position="1"/>
        <end position="17"/>
    </location>
</feature>
<protein>
    <recommendedName>
        <fullName evidence="2">Endonuclease/exonuclease/phosphatase domain-containing protein</fullName>
    </recommendedName>
</protein>
<proteinExistence type="predicted"/>
<dbReference type="Pfam" id="PF03372">
    <property type="entry name" value="Exo_endo_phos"/>
    <property type="match status" value="1"/>
</dbReference>
<dbReference type="GO" id="GO:0003824">
    <property type="term" value="F:catalytic activity"/>
    <property type="evidence" value="ECO:0007669"/>
    <property type="project" value="InterPro"/>
</dbReference>
<organism evidence="3 4">
    <name type="scientific">Pristionchus entomophagus</name>
    <dbReference type="NCBI Taxonomy" id="358040"/>
    <lineage>
        <taxon>Eukaryota</taxon>
        <taxon>Metazoa</taxon>
        <taxon>Ecdysozoa</taxon>
        <taxon>Nematoda</taxon>
        <taxon>Chromadorea</taxon>
        <taxon>Rhabditida</taxon>
        <taxon>Rhabditina</taxon>
        <taxon>Diplogasteromorpha</taxon>
        <taxon>Diplogasteroidea</taxon>
        <taxon>Neodiplogasteridae</taxon>
        <taxon>Pristionchus</taxon>
    </lineage>
</organism>
<feature type="non-terminal residue" evidence="3">
    <location>
        <position position="306"/>
    </location>
</feature>
<dbReference type="PANTHER" id="PTHR41349:SF1">
    <property type="entry name" value="PROTEIN CBG08683"/>
    <property type="match status" value="1"/>
</dbReference>